<evidence type="ECO:0000313" key="2">
    <source>
        <dbReference type="Proteomes" id="UP001148838"/>
    </source>
</evidence>
<keyword evidence="2" id="KW-1185">Reference proteome</keyword>
<dbReference type="Proteomes" id="UP001148838">
    <property type="component" value="Unassembled WGS sequence"/>
</dbReference>
<dbReference type="Gene3D" id="3.30.420.10">
    <property type="entry name" value="Ribonuclease H-like superfamily/Ribonuclease H"/>
    <property type="match status" value="1"/>
</dbReference>
<proteinExistence type="predicted"/>
<gene>
    <name evidence="1" type="ORF">ANN_18527</name>
</gene>
<reference evidence="1 2" key="1">
    <citation type="journal article" date="2022" name="Allergy">
        <title>Genome assembly and annotation of Periplaneta americana reveal a comprehensive cockroach allergen profile.</title>
        <authorList>
            <person name="Wang L."/>
            <person name="Xiong Q."/>
            <person name="Saelim N."/>
            <person name="Wang L."/>
            <person name="Nong W."/>
            <person name="Wan A.T."/>
            <person name="Shi M."/>
            <person name="Liu X."/>
            <person name="Cao Q."/>
            <person name="Hui J.H.L."/>
            <person name="Sookrung N."/>
            <person name="Leung T.F."/>
            <person name="Tungtrongchitr A."/>
            <person name="Tsui S.K.W."/>
        </authorList>
    </citation>
    <scope>NUCLEOTIDE SEQUENCE [LARGE SCALE GENOMIC DNA]</scope>
    <source>
        <strain evidence="1">PWHHKU_190912</strain>
    </source>
</reference>
<dbReference type="InterPro" id="IPR036397">
    <property type="entry name" value="RNaseH_sf"/>
</dbReference>
<sequence>MAGLCEGGNEPSGSLKAICKLKVKQWTAFVTCAYPNPGPSFSTKVSWDRQPELPVLQFTVFSSVTRACTAHAFCQDTRDVQYGNNVSVERVGVKGKVERVSTEFKAKTNPFPYNSPLHSSRRNMGPTSIVQLSAMLQEEWRRIPVDILHKLVESMPDRVAAVIATRGGTTRF</sequence>
<protein>
    <recommendedName>
        <fullName evidence="3">Per a allergen</fullName>
    </recommendedName>
</protein>
<evidence type="ECO:0008006" key="3">
    <source>
        <dbReference type="Google" id="ProtNLM"/>
    </source>
</evidence>
<comment type="caution">
    <text evidence="1">The sequence shown here is derived from an EMBL/GenBank/DDBJ whole genome shotgun (WGS) entry which is preliminary data.</text>
</comment>
<accession>A0ABQ8SQH3</accession>
<dbReference type="EMBL" id="JAJSOF020000023">
    <property type="protein sequence ID" value="KAJ4435907.1"/>
    <property type="molecule type" value="Genomic_DNA"/>
</dbReference>
<name>A0ABQ8SQH3_PERAM</name>
<organism evidence="1 2">
    <name type="scientific">Periplaneta americana</name>
    <name type="common">American cockroach</name>
    <name type="synonym">Blatta americana</name>
    <dbReference type="NCBI Taxonomy" id="6978"/>
    <lineage>
        <taxon>Eukaryota</taxon>
        <taxon>Metazoa</taxon>
        <taxon>Ecdysozoa</taxon>
        <taxon>Arthropoda</taxon>
        <taxon>Hexapoda</taxon>
        <taxon>Insecta</taxon>
        <taxon>Pterygota</taxon>
        <taxon>Neoptera</taxon>
        <taxon>Polyneoptera</taxon>
        <taxon>Dictyoptera</taxon>
        <taxon>Blattodea</taxon>
        <taxon>Blattoidea</taxon>
        <taxon>Blattidae</taxon>
        <taxon>Blattinae</taxon>
        <taxon>Periplaneta</taxon>
    </lineage>
</organism>
<evidence type="ECO:0000313" key="1">
    <source>
        <dbReference type="EMBL" id="KAJ4435907.1"/>
    </source>
</evidence>